<name>A0A4S1DVT7_9FLAO</name>
<proteinExistence type="predicted"/>
<dbReference type="RefSeq" id="WP_135877980.1">
    <property type="nucleotide sequence ID" value="NZ_SRSO01000022.1"/>
</dbReference>
<dbReference type="Proteomes" id="UP000307602">
    <property type="component" value="Unassembled WGS sequence"/>
</dbReference>
<gene>
    <name evidence="1" type="ORF">EM932_14825</name>
</gene>
<organism evidence="1 2">
    <name type="scientific">Flavivirga rizhaonensis</name>
    <dbReference type="NCBI Taxonomy" id="2559571"/>
    <lineage>
        <taxon>Bacteria</taxon>
        <taxon>Pseudomonadati</taxon>
        <taxon>Bacteroidota</taxon>
        <taxon>Flavobacteriia</taxon>
        <taxon>Flavobacteriales</taxon>
        <taxon>Flavobacteriaceae</taxon>
        <taxon>Flavivirga</taxon>
    </lineage>
</organism>
<accession>A0A4S1DVT7</accession>
<evidence type="ECO:0000313" key="2">
    <source>
        <dbReference type="Proteomes" id="UP000307602"/>
    </source>
</evidence>
<comment type="caution">
    <text evidence="1">The sequence shown here is derived from an EMBL/GenBank/DDBJ whole genome shotgun (WGS) entry which is preliminary data.</text>
</comment>
<dbReference type="OrthoDB" id="9810277at2"/>
<keyword evidence="2" id="KW-1185">Reference proteome</keyword>
<dbReference type="InterPro" id="IPR052732">
    <property type="entry name" value="Cell-binding_unc_protein"/>
</dbReference>
<evidence type="ECO:0000313" key="1">
    <source>
        <dbReference type="EMBL" id="TGV01552.1"/>
    </source>
</evidence>
<reference evidence="1 2" key="1">
    <citation type="submission" date="2019-04" db="EMBL/GenBank/DDBJ databases">
        <authorList>
            <person name="Liu A."/>
        </authorList>
    </citation>
    <scope>NUCLEOTIDE SEQUENCE [LARGE SCALE GENOMIC DNA]</scope>
    <source>
        <strain evidence="1 2">RZ03</strain>
    </source>
</reference>
<protein>
    <recommendedName>
        <fullName evidence="3">Aminoglycoside phosphotransferase domain-containing protein</fullName>
    </recommendedName>
</protein>
<dbReference type="AlphaFoldDB" id="A0A4S1DVT7"/>
<dbReference type="InterPro" id="IPR011009">
    <property type="entry name" value="Kinase-like_dom_sf"/>
</dbReference>
<dbReference type="SUPFAM" id="SSF56112">
    <property type="entry name" value="Protein kinase-like (PK-like)"/>
    <property type="match status" value="1"/>
</dbReference>
<evidence type="ECO:0008006" key="3">
    <source>
        <dbReference type="Google" id="ProtNLM"/>
    </source>
</evidence>
<dbReference type="PANTHER" id="PTHR43883">
    <property type="entry name" value="SLR0207 PROTEIN"/>
    <property type="match status" value="1"/>
</dbReference>
<dbReference type="PANTHER" id="PTHR43883:SF1">
    <property type="entry name" value="GLUCONOKINASE"/>
    <property type="match status" value="1"/>
</dbReference>
<sequence length="330" mass="38788">MNSSQIINLCLSSEFQQKYGYEKTIETHISWILLCKAYAFKVKKPLKLKFLDYSEVSKREFYCKKELNLNDRFAPNVYLKVVPITYYQNQFKLAVTSGDIIDYAVMMKRLDDTHLLANRINKNILQESELSNFSAYIYKIHKTSEVCSDFNTNKLVKRLNQVLELKDIICKKIGKAGFEFIQKVITTSNRFLEANNTLFQSRIKQNYIKHVHGDLHFGNIFIDRKKIVLIDCIEFEEDYNKIDLLDDLASILVDFDFFERPYDATNFINQYISHYKGKTPMNDALLNYYKMHRSVTRFSVNIIGEGAENMVNAKKYYALIKKYESLIAIE</sequence>
<dbReference type="EMBL" id="SRSO01000022">
    <property type="protein sequence ID" value="TGV01552.1"/>
    <property type="molecule type" value="Genomic_DNA"/>
</dbReference>